<evidence type="ECO:0000256" key="1">
    <source>
        <dbReference type="SAM" id="Phobius"/>
    </source>
</evidence>
<evidence type="ECO:0000313" key="2">
    <source>
        <dbReference type="EMBL" id="PUA33026.1"/>
    </source>
</evidence>
<protein>
    <submittedName>
        <fullName evidence="2">Uncharacterized protein</fullName>
    </submittedName>
</protein>
<comment type="caution">
    <text evidence="2">The sequence shown here is derived from an EMBL/GenBank/DDBJ whole genome shotgun (WGS) entry which is preliminary data.</text>
</comment>
<keyword evidence="1" id="KW-1133">Transmembrane helix</keyword>
<keyword evidence="1" id="KW-0812">Transmembrane</keyword>
<gene>
    <name evidence="2" type="ORF">B9J98_02845</name>
</gene>
<organism evidence="2 3">
    <name type="scientific">Candidatus Terraquivivens tikiterensis</name>
    <dbReference type="NCBI Taxonomy" id="1980982"/>
    <lineage>
        <taxon>Archaea</taxon>
        <taxon>Nitrososphaerota</taxon>
        <taxon>Candidatus Wolframiiraptoraceae</taxon>
        <taxon>Candidatus Terraquivivens</taxon>
    </lineage>
</organism>
<feature type="transmembrane region" description="Helical" evidence="1">
    <location>
        <begin position="20"/>
        <end position="38"/>
    </location>
</feature>
<dbReference type="EMBL" id="NDWU01000005">
    <property type="protein sequence ID" value="PUA33026.1"/>
    <property type="molecule type" value="Genomic_DNA"/>
</dbReference>
<name>A0A2R7Y667_9ARCH</name>
<dbReference type="AlphaFoldDB" id="A0A2R7Y667"/>
<dbReference type="Proteomes" id="UP000244066">
    <property type="component" value="Unassembled WGS sequence"/>
</dbReference>
<proteinExistence type="predicted"/>
<sequence length="143" mass="17013">MFAKTLGGRIVEKVLGLRAVPLTLAKILFYIYGFLWALRPRTVRTMEDVHRLFYLDFLRLDEKEVEVVRLDGNVLTTRCKNPCPILKLSLYLKVDTRVSCRMVSEPVCRYVLRRLDRRLTFRRNYEHIRPYSESCEETIQWVG</sequence>
<evidence type="ECO:0000313" key="3">
    <source>
        <dbReference type="Proteomes" id="UP000244066"/>
    </source>
</evidence>
<accession>A0A2R7Y667</accession>
<keyword evidence="1" id="KW-0472">Membrane</keyword>
<reference evidence="2 3" key="1">
    <citation type="submission" date="2017-04" db="EMBL/GenBank/DDBJ databases">
        <title>Draft Aigarchaeota genome from a New Zealand hot spring.</title>
        <authorList>
            <person name="Reysenbach A.-L."/>
            <person name="Donaho J.A."/>
            <person name="Gerhart J."/>
            <person name="Kelley J.F."/>
            <person name="Kouba K."/>
            <person name="Podar M."/>
            <person name="Stott M."/>
        </authorList>
    </citation>
    <scope>NUCLEOTIDE SEQUENCE [LARGE SCALE GENOMIC DNA]</scope>
    <source>
        <strain evidence="2">NZ13_MG1</strain>
    </source>
</reference>